<gene>
    <name evidence="1" type="ORF">CS063_08830</name>
</gene>
<dbReference type="EMBL" id="PEDL01000007">
    <property type="protein sequence ID" value="PHV70858.1"/>
    <property type="molecule type" value="Genomic_DNA"/>
</dbReference>
<accession>A0AC61DDI6</accession>
<name>A0AC61DDI6_9FIRM</name>
<keyword evidence="2" id="KW-1185">Reference proteome</keyword>
<evidence type="ECO:0000313" key="2">
    <source>
        <dbReference type="Proteomes" id="UP000224460"/>
    </source>
</evidence>
<reference evidence="1" key="1">
    <citation type="submission" date="2017-10" db="EMBL/GenBank/DDBJ databases">
        <title>Genome sequence of cellulolytic Lachnospiraceae bacterium XHS1971 isolated from hotspring sediment.</title>
        <authorList>
            <person name="Vasudevan G."/>
            <person name="Joshi A.J."/>
            <person name="Hivarkar S."/>
            <person name="Lanjekar V.B."/>
            <person name="Dhakephalkar P.K."/>
            <person name="Dagar S."/>
        </authorList>
    </citation>
    <scope>NUCLEOTIDE SEQUENCE</scope>
    <source>
        <strain evidence="1">XHS1971</strain>
    </source>
</reference>
<organism evidence="1 2">
    <name type="scientific">Sporanaerobium hydrogeniformans</name>
    <dbReference type="NCBI Taxonomy" id="3072179"/>
    <lineage>
        <taxon>Bacteria</taxon>
        <taxon>Bacillati</taxon>
        <taxon>Bacillota</taxon>
        <taxon>Clostridia</taxon>
        <taxon>Lachnospirales</taxon>
        <taxon>Lachnospiraceae</taxon>
        <taxon>Sporanaerobium</taxon>
    </lineage>
</organism>
<protein>
    <submittedName>
        <fullName evidence="1">Sulfonate/nitrate/taurine transporter substrate-binding protein</fullName>
    </submittedName>
</protein>
<comment type="caution">
    <text evidence="1">The sequence shown here is derived from an EMBL/GenBank/DDBJ whole genome shotgun (WGS) entry which is preliminary data.</text>
</comment>
<dbReference type="Proteomes" id="UP000224460">
    <property type="component" value="Unassembled WGS sequence"/>
</dbReference>
<evidence type="ECO:0000313" key="1">
    <source>
        <dbReference type="EMBL" id="PHV70858.1"/>
    </source>
</evidence>
<sequence>MKKLFSFTLMLVMCLVFLSGCSPSNQPPTDVASPSPLEEMATPETSPTPPANPTTFRLASLKGPTTMGLVKLMSDSEAGRTTNNYDVTMYATADEIVTQLVNNEIDVAAVPCNLASVLYNKTQGAIKVAAINTLGVLYVVETGEQINAISDLKGKTIYTTGKGTTPEYALHYILAKNGLDPTKDVTIEFKSEATEVAALLSESSDAIAMLPQPFVTTAMSKNPNLHIALNMSEEWDKVSDDDSALVTGVVIARNAFIEENPEAFRIFLGEYNASTKYVTSNNEESARLVGKYEIVPEAIAKKALPLCNITFIEGKEMQSKVTGYLQSLFEQNPKAVGGTMPDAAFYYSK</sequence>
<proteinExistence type="predicted"/>